<feature type="domain" description="DOG1" evidence="1">
    <location>
        <begin position="6"/>
        <end position="228"/>
    </location>
</feature>
<gene>
    <name evidence="2" type="ORF">KK1_031720</name>
</gene>
<dbReference type="InterPro" id="IPR025422">
    <property type="entry name" value="TGA_domain"/>
</dbReference>
<evidence type="ECO:0000313" key="2">
    <source>
        <dbReference type="EMBL" id="KYP46694.1"/>
    </source>
</evidence>
<dbReference type="AlphaFoldDB" id="A0A151RVX9"/>
<organism evidence="2 3">
    <name type="scientific">Cajanus cajan</name>
    <name type="common">Pigeon pea</name>
    <name type="synonym">Cajanus indicus</name>
    <dbReference type="NCBI Taxonomy" id="3821"/>
    <lineage>
        <taxon>Eukaryota</taxon>
        <taxon>Viridiplantae</taxon>
        <taxon>Streptophyta</taxon>
        <taxon>Embryophyta</taxon>
        <taxon>Tracheophyta</taxon>
        <taxon>Spermatophyta</taxon>
        <taxon>Magnoliopsida</taxon>
        <taxon>eudicotyledons</taxon>
        <taxon>Gunneridae</taxon>
        <taxon>Pentapetalae</taxon>
        <taxon>rosids</taxon>
        <taxon>fabids</taxon>
        <taxon>Fabales</taxon>
        <taxon>Fabaceae</taxon>
        <taxon>Papilionoideae</taxon>
        <taxon>50 kb inversion clade</taxon>
        <taxon>NPAAA clade</taxon>
        <taxon>indigoferoid/millettioid clade</taxon>
        <taxon>Phaseoleae</taxon>
        <taxon>Cajanus</taxon>
    </lineage>
</organism>
<reference evidence="2" key="1">
    <citation type="journal article" date="2012" name="Nat. Biotechnol.">
        <title>Draft genome sequence of pigeonpea (Cajanus cajan), an orphan legume crop of resource-poor farmers.</title>
        <authorList>
            <person name="Varshney R.K."/>
            <person name="Chen W."/>
            <person name="Li Y."/>
            <person name="Bharti A.K."/>
            <person name="Saxena R.K."/>
            <person name="Schlueter J.A."/>
            <person name="Donoghue M.T."/>
            <person name="Azam S."/>
            <person name="Fan G."/>
            <person name="Whaley A.M."/>
            <person name="Farmer A.D."/>
            <person name="Sheridan J."/>
            <person name="Iwata A."/>
            <person name="Tuteja R."/>
            <person name="Penmetsa R.V."/>
            <person name="Wu W."/>
            <person name="Upadhyaya H.D."/>
            <person name="Yang S.P."/>
            <person name="Shah T."/>
            <person name="Saxena K.B."/>
            <person name="Michael T."/>
            <person name="McCombie W.R."/>
            <person name="Yang B."/>
            <person name="Zhang G."/>
            <person name="Yang H."/>
            <person name="Wang J."/>
            <person name="Spillane C."/>
            <person name="Cook D.R."/>
            <person name="May G.D."/>
            <person name="Xu X."/>
            <person name="Jackson S.A."/>
        </authorList>
    </citation>
    <scope>NUCLEOTIDE SEQUENCE [LARGE SCALE GENOMIC DNA]</scope>
</reference>
<evidence type="ECO:0000259" key="1">
    <source>
        <dbReference type="PROSITE" id="PS51806"/>
    </source>
</evidence>
<dbReference type="InterPro" id="IPR051886">
    <property type="entry name" value="Seed_Dev/Stress_Resp_Reg"/>
</dbReference>
<dbReference type="EMBL" id="KQ483550">
    <property type="protein sequence ID" value="KYP46694.1"/>
    <property type="molecule type" value="Genomic_DNA"/>
</dbReference>
<dbReference type="Gramene" id="C.cajan_31119.t">
    <property type="protein sequence ID" value="C.cajan_31119.t.cds1"/>
    <property type="gene ID" value="C.cajan_31119"/>
</dbReference>
<dbReference type="PROSITE" id="PS51806">
    <property type="entry name" value="DOG1"/>
    <property type="match status" value="1"/>
</dbReference>
<dbReference type="GO" id="GO:0006351">
    <property type="term" value="P:DNA-templated transcription"/>
    <property type="evidence" value="ECO:0007669"/>
    <property type="project" value="InterPro"/>
</dbReference>
<evidence type="ECO:0000313" key="3">
    <source>
        <dbReference type="Proteomes" id="UP000075243"/>
    </source>
</evidence>
<name>A0A151RVX9_CAJCA</name>
<dbReference type="OMA" id="AHYQQYY"/>
<dbReference type="Pfam" id="PF14144">
    <property type="entry name" value="DOG1"/>
    <property type="match status" value="1"/>
</dbReference>
<dbReference type="PANTHER" id="PTHR46354">
    <property type="entry name" value="DOG1 DOMAIN-CONTAINING PROTEIN"/>
    <property type="match status" value="1"/>
</dbReference>
<accession>A0A151RVX9</accession>
<proteinExistence type="predicted"/>
<keyword evidence="3" id="KW-1185">Reference proteome</keyword>
<dbReference type="STRING" id="3821.A0A151RVX9"/>
<dbReference type="Proteomes" id="UP000075243">
    <property type="component" value="Unassembled WGS sequence"/>
</dbReference>
<protein>
    <submittedName>
        <fullName evidence="2">Transcription factor TGA3</fullName>
    </submittedName>
</protein>
<sequence>MDASDIALFEAFLQGWMERQRDYLDELITAQRHYHELQEDEIKQLINRVLNHYGQYFEEKSKIAQQDIILVFSPPWFSSLEKGFYWVGGFKPGMSFQLVNSAVPDLSETQKGRLTYLKQVTKVKERGINDDLAKLHEGWGAPPLLEMVRSHGRMCVTNSFHFRAADGTVPSSYKEKLEKMVASADALRTNTALKVVQILTPPQILAFLVGVAQFQIRVRTFGMDKDAQDAGKV</sequence>
<dbReference type="PANTHER" id="PTHR46354:SF13">
    <property type="entry name" value="PROTEIN DOG1-LIKE 4"/>
    <property type="match status" value="1"/>
</dbReference>
<dbReference type="GO" id="GO:0043565">
    <property type="term" value="F:sequence-specific DNA binding"/>
    <property type="evidence" value="ECO:0007669"/>
    <property type="project" value="InterPro"/>
</dbReference>